<dbReference type="SMART" id="SM00419">
    <property type="entry name" value="HTH_CRP"/>
    <property type="match status" value="1"/>
</dbReference>
<dbReference type="OrthoDB" id="41390at2"/>
<protein>
    <submittedName>
        <fullName evidence="7">Crp/Fnr family transcriptional regulator</fullName>
    </submittedName>
</protein>
<keyword evidence="1" id="KW-0805">Transcription regulation</keyword>
<dbReference type="InterPro" id="IPR014710">
    <property type="entry name" value="RmlC-like_jellyroll"/>
</dbReference>
<proteinExistence type="predicted"/>
<reference evidence="7 8" key="1">
    <citation type="submission" date="2018-05" db="EMBL/GenBank/DDBJ databases">
        <title>Evolution of GPA BGCs.</title>
        <authorList>
            <person name="Waglechner N."/>
            <person name="Wright G.D."/>
        </authorList>
    </citation>
    <scope>NUCLEOTIDE SEQUENCE [LARGE SCALE GENOMIC DNA]</scope>
    <source>
        <strain evidence="7 8">DSM 5908</strain>
    </source>
</reference>
<organism evidence="7 8">
    <name type="scientific">Amycolatopsis balhimycina DSM 5908</name>
    <dbReference type="NCBI Taxonomy" id="1081091"/>
    <lineage>
        <taxon>Bacteria</taxon>
        <taxon>Bacillati</taxon>
        <taxon>Actinomycetota</taxon>
        <taxon>Actinomycetes</taxon>
        <taxon>Pseudonocardiales</taxon>
        <taxon>Pseudonocardiaceae</taxon>
        <taxon>Amycolatopsis</taxon>
    </lineage>
</organism>
<dbReference type="PANTHER" id="PTHR24567:SF74">
    <property type="entry name" value="HTH-TYPE TRANSCRIPTIONAL REGULATOR ARCR"/>
    <property type="match status" value="1"/>
</dbReference>
<evidence type="ECO:0000259" key="6">
    <source>
        <dbReference type="PROSITE" id="PS51063"/>
    </source>
</evidence>
<gene>
    <name evidence="7" type="ORF">DMA12_23110</name>
</gene>
<dbReference type="PROSITE" id="PS51063">
    <property type="entry name" value="HTH_CRP_2"/>
    <property type="match status" value="1"/>
</dbReference>
<dbReference type="EMBL" id="QHHU01000032">
    <property type="protein sequence ID" value="RSM41841.1"/>
    <property type="molecule type" value="Genomic_DNA"/>
</dbReference>
<keyword evidence="8" id="KW-1185">Reference proteome</keyword>
<feature type="domain" description="HTH crp-type" evidence="6">
    <location>
        <begin position="158"/>
        <end position="227"/>
    </location>
</feature>
<dbReference type="Pfam" id="PF13545">
    <property type="entry name" value="HTH_Crp_2"/>
    <property type="match status" value="1"/>
</dbReference>
<dbReference type="Gene3D" id="2.60.120.10">
    <property type="entry name" value="Jelly Rolls"/>
    <property type="match status" value="1"/>
</dbReference>
<dbReference type="InterPro" id="IPR050397">
    <property type="entry name" value="Env_Response_Regulators"/>
</dbReference>
<dbReference type="Proteomes" id="UP000286716">
    <property type="component" value="Unassembled WGS sequence"/>
</dbReference>
<dbReference type="SUPFAM" id="SSF46785">
    <property type="entry name" value="Winged helix' DNA-binding domain"/>
    <property type="match status" value="1"/>
</dbReference>
<feature type="region of interest" description="Disordered" evidence="4">
    <location>
        <begin position="1"/>
        <end position="25"/>
    </location>
</feature>
<dbReference type="CDD" id="cd00038">
    <property type="entry name" value="CAP_ED"/>
    <property type="match status" value="1"/>
</dbReference>
<evidence type="ECO:0000259" key="5">
    <source>
        <dbReference type="PROSITE" id="PS50042"/>
    </source>
</evidence>
<dbReference type="InterPro" id="IPR036388">
    <property type="entry name" value="WH-like_DNA-bd_sf"/>
</dbReference>
<dbReference type="GO" id="GO:0003677">
    <property type="term" value="F:DNA binding"/>
    <property type="evidence" value="ECO:0007669"/>
    <property type="project" value="UniProtKB-KW"/>
</dbReference>
<dbReference type="GO" id="GO:0003700">
    <property type="term" value="F:DNA-binding transcription factor activity"/>
    <property type="evidence" value="ECO:0007669"/>
    <property type="project" value="TreeGrafter"/>
</dbReference>
<dbReference type="Pfam" id="PF00027">
    <property type="entry name" value="cNMP_binding"/>
    <property type="match status" value="1"/>
</dbReference>
<evidence type="ECO:0000256" key="1">
    <source>
        <dbReference type="ARBA" id="ARBA00023015"/>
    </source>
</evidence>
<dbReference type="InterPro" id="IPR000595">
    <property type="entry name" value="cNMP-bd_dom"/>
</dbReference>
<feature type="compositionally biased region" description="Basic and acidic residues" evidence="4">
    <location>
        <begin position="1"/>
        <end position="11"/>
    </location>
</feature>
<accession>A0A428WFJ6</accession>
<dbReference type="AlphaFoldDB" id="A0A428WFJ6"/>
<evidence type="ECO:0000256" key="4">
    <source>
        <dbReference type="SAM" id="MobiDB-lite"/>
    </source>
</evidence>
<dbReference type="InterPro" id="IPR012318">
    <property type="entry name" value="HTH_CRP"/>
</dbReference>
<dbReference type="InterPro" id="IPR036390">
    <property type="entry name" value="WH_DNA-bd_sf"/>
</dbReference>
<keyword evidence="3" id="KW-0804">Transcription</keyword>
<dbReference type="SUPFAM" id="SSF51206">
    <property type="entry name" value="cAMP-binding domain-like"/>
    <property type="match status" value="1"/>
</dbReference>
<dbReference type="PANTHER" id="PTHR24567">
    <property type="entry name" value="CRP FAMILY TRANSCRIPTIONAL REGULATORY PROTEIN"/>
    <property type="match status" value="1"/>
</dbReference>
<dbReference type="PROSITE" id="PS50042">
    <property type="entry name" value="CNMP_BINDING_3"/>
    <property type="match status" value="1"/>
</dbReference>
<evidence type="ECO:0000256" key="3">
    <source>
        <dbReference type="ARBA" id="ARBA00023163"/>
    </source>
</evidence>
<dbReference type="InterPro" id="IPR018490">
    <property type="entry name" value="cNMP-bd_dom_sf"/>
</dbReference>
<keyword evidence="2" id="KW-0238">DNA-binding</keyword>
<sequence length="237" mass="25733">MPGFDTGRDLSRGPGETANGDVHLPFLHRLPPPLRRALERVGSDQKFAAGADLMRAGHATNWIGVITRGVVRVCGHDIASQRVIAHRRDGDLIGELAAFGLQRRSATVTAVTPVSALILHPAQLDQLMSRFPAFLTFVIGVVAERMVESDRYRIESDTAPVVKVARALVGAARENAAGAATVHIVSQEDFGSIIGTSRKTVGRVLADLRRKELISTRRGVVQLHDVPKLRELARLDH</sequence>
<name>A0A428WFJ6_AMYBA</name>
<evidence type="ECO:0000256" key="2">
    <source>
        <dbReference type="ARBA" id="ARBA00023125"/>
    </source>
</evidence>
<comment type="caution">
    <text evidence="7">The sequence shown here is derived from an EMBL/GenBank/DDBJ whole genome shotgun (WGS) entry which is preliminary data.</text>
</comment>
<evidence type="ECO:0000313" key="7">
    <source>
        <dbReference type="EMBL" id="RSM41841.1"/>
    </source>
</evidence>
<dbReference type="GO" id="GO:0005829">
    <property type="term" value="C:cytosol"/>
    <property type="evidence" value="ECO:0007669"/>
    <property type="project" value="TreeGrafter"/>
</dbReference>
<evidence type="ECO:0000313" key="8">
    <source>
        <dbReference type="Proteomes" id="UP000286716"/>
    </source>
</evidence>
<feature type="domain" description="Cyclic nucleotide-binding" evidence="5">
    <location>
        <begin position="26"/>
        <end position="128"/>
    </location>
</feature>
<dbReference type="SMART" id="SM00100">
    <property type="entry name" value="cNMP"/>
    <property type="match status" value="1"/>
</dbReference>
<dbReference type="Gene3D" id="1.10.10.10">
    <property type="entry name" value="Winged helix-like DNA-binding domain superfamily/Winged helix DNA-binding domain"/>
    <property type="match status" value="1"/>
</dbReference>